<dbReference type="InterPro" id="IPR052957">
    <property type="entry name" value="Auxin_embryo_med"/>
</dbReference>
<dbReference type="SUPFAM" id="SSF55874">
    <property type="entry name" value="ATPase domain of HSP90 chaperone/DNA topoisomerase II/histidine kinase"/>
    <property type="match status" value="1"/>
</dbReference>
<dbReference type="PANTHER" id="PTHR32387:SF0">
    <property type="entry name" value="PROTEIN NO VEIN"/>
    <property type="match status" value="1"/>
</dbReference>
<dbReference type="Proteomes" id="UP001287356">
    <property type="component" value="Unassembled WGS sequence"/>
</dbReference>
<dbReference type="PANTHER" id="PTHR32387">
    <property type="entry name" value="WU:FJ29H11"/>
    <property type="match status" value="1"/>
</dbReference>
<gene>
    <name evidence="1" type="ORF">B0T24DRAFT_667702</name>
</gene>
<accession>A0AAE0K7D7</accession>
<evidence type="ECO:0000313" key="1">
    <source>
        <dbReference type="EMBL" id="KAK3370922.1"/>
    </source>
</evidence>
<dbReference type="NCBIfam" id="NF047352">
    <property type="entry name" value="P_loop_sacsin"/>
    <property type="match status" value="1"/>
</dbReference>
<proteinExistence type="predicted"/>
<sequence length="1619" mass="183540">MSTISPQRARALVQEIAHEHGHLGEDVYERMEPGVRRAVEQAMLKKDALIGSAVSTLAKNLYTADVRFIFELLQNADDNKFSIAAGLGSSPLVSFSLYENRIVVDCNEDGFSGANLRAICAVGQSSKTAAQGYIGEKGIGFKSVFKVAWKVHIQSGNFSFAFKHRPGGSGMGMISPEWEEPVYELQGPLTRMTFSLHDDGDADEGRIEQRRNIIDQLHDLQPAMLLFLKNLKRIEIRFFDIKDNETSSSILLRDQGCTPHLTLLKNSRTQGNGSDPQCTLQTYWVTKRLATGLPRNENRAYSTEEESLKDSESVVVLAFPLSDTLKPVIEPQQLFAFLPIRRAGFNFLIHSDFVTLANREDISTNSRRNLALLDAVAKTFVHAVDEMCDHPQLRYRWMEYLPDPSGHPWDNFWKKLVDQLKKQVTQAPVLVTHSSLSHRLMKSVRTQYAEMIDSQGSPLFRDLEGNDAIYISPQYSQKAISILRGYGLQYIDMLQFLDRVSMDLTIPGSTMKSKTTDDDWHARAAKLLTSKLTVSKTRIKALSLVPLSNGRWIASTDGPVYLPTTTAGVTIPAVLGLQIIHPAAAAHEQRKDLFDALGAITAPDNYIRGLVFDKYDKLRKTGSIDLDTSVELLKFLYITSSEGSLADERMISVGLYDSESKWRFPCTEKVYILSNSPYGPYKLGLPVPFAHPRYFKDVPQPGKGYMQRDWTFWLEAHLRLHQDLTLTETIFSDSISKECRYVAEHLPKSFLSLIKVLVNSAKLRIIWKADLAEELMSIEVLCQGGKKYPMRDTVLPLPRLRQIVSQFLVGRESFPFLELETPLVDQSARDWDFLDNLRVTKNDDLPFYLAILKAIVDGNKYPEHLRQIKRVWDLYVRIHSKCVDDAEQDVARSFFKETRAILIPGVIDEHEPAWCTTEDCLLGAPLDLHTKLSVSLTDIDWPGVKKTNINRIVDFFQVTLGVRECSWGDLVEDLRYMKETDGSDLDIAQNRYKTIHTKYSASCEELREVFEKDALILYCRFDCGIKDFTWHKPSDCVWSTGTDIRGKPNLAMKYDHSLEDFFLKALHIQTLSIEMVFHELMSLDPGHVTVDQAKTLLWSLNSLLETDTLPEDSLPADLLERPILPIEHPGGQVILNSAKTAFAIVDRKQLGDAFQGQVNTLDFTMTEVNKLQPFVEWAGLGNRYMSRMVSETSALSSGEKWPASENRFDIKRKAHGLLRIATHFKSPRVLQDQKGFYELLQAAETWETHGISSILKLSMGNAEFTAEVGQSEVHIDYDDYATQLKVYIPHNEELQDLCIQHTLPEKLVEWMVRDTCTESTRRVDYPAVGVVKGLLNAKIASVARLLEKEGIINVDIPNTDPEIPGRAEVQIEVHVAESESQALVHATGRSPASLFHTHSSPVSAVPNNTPAEYVRLLRHMITAARKIRFPSRRGFDMHPLSVALVQNSNEVFRPFDDRSLFPPNTPRYQRDPKIGAAGELFVFELLCALTPNLPVFFLDNWTSNLRHYAQYHDTDGVFTSRLVETGHLEATQWGGKKPKYYLEVKSTSSYCNAPFYMSSNQYNKMATLSRDRNSVYIIFRVYNMYTEQIDVRLYVDPIQLQREGQLHFNTHTLAVTTTS</sequence>
<organism evidence="1 2">
    <name type="scientific">Lasiosphaeria ovina</name>
    <dbReference type="NCBI Taxonomy" id="92902"/>
    <lineage>
        <taxon>Eukaryota</taxon>
        <taxon>Fungi</taxon>
        <taxon>Dikarya</taxon>
        <taxon>Ascomycota</taxon>
        <taxon>Pezizomycotina</taxon>
        <taxon>Sordariomycetes</taxon>
        <taxon>Sordariomycetidae</taxon>
        <taxon>Sordariales</taxon>
        <taxon>Lasiosphaeriaceae</taxon>
        <taxon>Lasiosphaeria</taxon>
    </lineage>
</organism>
<evidence type="ECO:0008006" key="3">
    <source>
        <dbReference type="Google" id="ProtNLM"/>
    </source>
</evidence>
<dbReference type="InterPro" id="IPR036890">
    <property type="entry name" value="HATPase_C_sf"/>
</dbReference>
<reference evidence="1" key="1">
    <citation type="journal article" date="2023" name="Mol. Phylogenet. Evol.">
        <title>Genome-scale phylogeny and comparative genomics of the fungal order Sordariales.</title>
        <authorList>
            <person name="Hensen N."/>
            <person name="Bonometti L."/>
            <person name="Westerberg I."/>
            <person name="Brannstrom I.O."/>
            <person name="Guillou S."/>
            <person name="Cros-Aarteil S."/>
            <person name="Calhoun S."/>
            <person name="Haridas S."/>
            <person name="Kuo A."/>
            <person name="Mondo S."/>
            <person name="Pangilinan J."/>
            <person name="Riley R."/>
            <person name="LaButti K."/>
            <person name="Andreopoulos B."/>
            <person name="Lipzen A."/>
            <person name="Chen C."/>
            <person name="Yan M."/>
            <person name="Daum C."/>
            <person name="Ng V."/>
            <person name="Clum A."/>
            <person name="Steindorff A."/>
            <person name="Ohm R.A."/>
            <person name="Martin F."/>
            <person name="Silar P."/>
            <person name="Natvig D.O."/>
            <person name="Lalanne C."/>
            <person name="Gautier V."/>
            <person name="Ament-Velasquez S.L."/>
            <person name="Kruys A."/>
            <person name="Hutchinson M.I."/>
            <person name="Powell A.J."/>
            <person name="Barry K."/>
            <person name="Miller A.N."/>
            <person name="Grigoriev I.V."/>
            <person name="Debuchy R."/>
            <person name="Gladieux P."/>
            <person name="Hiltunen Thoren M."/>
            <person name="Johannesson H."/>
        </authorList>
    </citation>
    <scope>NUCLEOTIDE SEQUENCE</scope>
    <source>
        <strain evidence="1">CBS 958.72</strain>
    </source>
</reference>
<keyword evidence="2" id="KW-1185">Reference proteome</keyword>
<name>A0AAE0K7D7_9PEZI</name>
<reference evidence="1" key="2">
    <citation type="submission" date="2023-06" db="EMBL/GenBank/DDBJ databases">
        <authorList>
            <consortium name="Lawrence Berkeley National Laboratory"/>
            <person name="Haridas S."/>
            <person name="Hensen N."/>
            <person name="Bonometti L."/>
            <person name="Westerberg I."/>
            <person name="Brannstrom I.O."/>
            <person name="Guillou S."/>
            <person name="Cros-Aarteil S."/>
            <person name="Calhoun S."/>
            <person name="Kuo A."/>
            <person name="Mondo S."/>
            <person name="Pangilinan J."/>
            <person name="Riley R."/>
            <person name="Labutti K."/>
            <person name="Andreopoulos B."/>
            <person name="Lipzen A."/>
            <person name="Chen C."/>
            <person name="Yanf M."/>
            <person name="Daum C."/>
            <person name="Ng V."/>
            <person name="Clum A."/>
            <person name="Steindorff A."/>
            <person name="Ohm R."/>
            <person name="Martin F."/>
            <person name="Silar P."/>
            <person name="Natvig D."/>
            <person name="Lalanne C."/>
            <person name="Gautier V."/>
            <person name="Ament-Velasquez S.L."/>
            <person name="Kruys A."/>
            <person name="Hutchinson M.I."/>
            <person name="Powell A.J."/>
            <person name="Barry K."/>
            <person name="Miller A.N."/>
            <person name="Grigoriev I.V."/>
            <person name="Debuchy R."/>
            <person name="Gladieux P."/>
            <person name="Thoren M.H."/>
            <person name="Johannesson H."/>
        </authorList>
    </citation>
    <scope>NUCLEOTIDE SEQUENCE</scope>
    <source>
        <strain evidence="1">CBS 958.72</strain>
    </source>
</reference>
<dbReference type="EMBL" id="JAULSN010000005">
    <property type="protein sequence ID" value="KAK3370922.1"/>
    <property type="molecule type" value="Genomic_DNA"/>
</dbReference>
<dbReference type="Gene3D" id="3.30.565.10">
    <property type="entry name" value="Histidine kinase-like ATPase, C-terminal domain"/>
    <property type="match status" value="1"/>
</dbReference>
<comment type="caution">
    <text evidence="1">The sequence shown here is derived from an EMBL/GenBank/DDBJ whole genome shotgun (WGS) entry which is preliminary data.</text>
</comment>
<evidence type="ECO:0000313" key="2">
    <source>
        <dbReference type="Proteomes" id="UP001287356"/>
    </source>
</evidence>
<protein>
    <recommendedName>
        <fullName evidence="3">Protein NO VEIN C-terminal domain-containing protein</fullName>
    </recommendedName>
</protein>